<dbReference type="HOGENOM" id="CLU_3232574_0_0_0"/>
<organism evidence="1 2">
    <name type="scientific">Deinococcus proteolyticus (strain ATCC 35074 / DSM 20540 / JCM 6276 / NBRC 101906 / NCIMB 13154 / VKM Ac-1939 / CCM 2703 / MRP)</name>
    <dbReference type="NCBI Taxonomy" id="693977"/>
    <lineage>
        <taxon>Bacteria</taxon>
        <taxon>Thermotogati</taxon>
        <taxon>Deinococcota</taxon>
        <taxon>Deinococci</taxon>
        <taxon>Deinococcales</taxon>
        <taxon>Deinococcaceae</taxon>
        <taxon>Deinococcus</taxon>
    </lineage>
</organism>
<dbReference type="STRING" id="693977.Deipr_1658"/>
<reference evidence="1 2" key="2">
    <citation type="journal article" date="2012" name="Stand. Genomic Sci.">
        <title>Complete genome sequence of the orange-red pigmented, radioresistant Deinococcus proteolyticus type strain (MRP(T)).</title>
        <authorList>
            <person name="Copeland A."/>
            <person name="Zeytun A."/>
            <person name="Yassawong M."/>
            <person name="Nolan M."/>
            <person name="Lucas S."/>
            <person name="Hammon N."/>
            <person name="Deshpande S."/>
            <person name="Cheng J.F."/>
            <person name="Han C."/>
            <person name="Tapia R."/>
            <person name="Goodwin L.A."/>
            <person name="Pitluck S."/>
            <person name="Mavromatis K."/>
            <person name="Liolios K."/>
            <person name="Pagani I."/>
            <person name="Ivanova N."/>
            <person name="Mikhailova N."/>
            <person name="Pati A."/>
            <person name="Chen A."/>
            <person name="Palaniappan K."/>
            <person name="Land M."/>
            <person name="Hauser L."/>
            <person name="Jeffries C.D."/>
            <person name="Brambilla E.M."/>
            <person name="Rohde M."/>
            <person name="Sikorski J."/>
            <person name="Pukall R."/>
            <person name="Goker M."/>
            <person name="Detter J.C."/>
            <person name="Woyke T."/>
            <person name="Bristow J."/>
            <person name="Eisen J.A."/>
            <person name="Markowitz V."/>
            <person name="Hugenholtz P."/>
            <person name="Kyrpides N.C."/>
            <person name="Klenk H.P."/>
            <person name="Lapidus A."/>
        </authorList>
    </citation>
    <scope>NUCLEOTIDE SEQUENCE [LARGE SCALE GENOMIC DNA]</scope>
    <source>
        <strain evidence="2">ATCC 35074 / DSM 20540 / JCM 6276 / NBRC 101906 / NCIMB 13154 / VKM Ac-1939 / CCM 2703 / MRP</strain>
    </source>
</reference>
<evidence type="ECO:0000313" key="2">
    <source>
        <dbReference type="Proteomes" id="UP000007718"/>
    </source>
</evidence>
<gene>
    <name evidence="1" type="ordered locus">Deipr_1658</name>
</gene>
<evidence type="ECO:0000313" key="1">
    <source>
        <dbReference type="EMBL" id="ADY26792.1"/>
    </source>
</evidence>
<dbReference type="AlphaFoldDB" id="F0RKT0"/>
<sequence length="43" mass="5066">MCSLHKRRVIYWESRLSEYYSMPAGDVFLMFGKESSICFPAKT</sequence>
<dbReference type="EMBL" id="CP002536">
    <property type="protein sequence ID" value="ADY26792.1"/>
    <property type="molecule type" value="Genomic_DNA"/>
</dbReference>
<keyword evidence="2" id="KW-1185">Reference proteome</keyword>
<protein>
    <submittedName>
        <fullName evidence="1">Uncharacterized protein</fullName>
    </submittedName>
</protein>
<dbReference type="Proteomes" id="UP000007718">
    <property type="component" value="Chromosome"/>
</dbReference>
<reference evidence="2" key="1">
    <citation type="submission" date="2011-02" db="EMBL/GenBank/DDBJ databases">
        <title>The complete sequence of chromosome of Deinococcus proteolyticus DSM 20540.</title>
        <authorList>
            <consortium name="US DOE Joint Genome Institute (JGI-PGF)"/>
            <person name="Lucas S."/>
            <person name="Copeland A."/>
            <person name="Lapidus A."/>
            <person name="Bruce D."/>
            <person name="Goodwin L."/>
            <person name="Pitluck S."/>
            <person name="Kyrpides N."/>
            <person name="Mavromatis K."/>
            <person name="Pagani I."/>
            <person name="Ivanova N."/>
            <person name="Ovchinnikova G."/>
            <person name="Zeytun A."/>
            <person name="Detter J.C."/>
            <person name="Han C."/>
            <person name="Land M."/>
            <person name="Hauser L."/>
            <person name="Markowitz V."/>
            <person name="Cheng J.-F."/>
            <person name="Hugenholtz P."/>
            <person name="Woyke T."/>
            <person name="Wu D."/>
            <person name="Pukall R."/>
            <person name="Steenblock K."/>
            <person name="Brambilla E."/>
            <person name="Klenk H.-P."/>
            <person name="Eisen J.A."/>
        </authorList>
    </citation>
    <scope>NUCLEOTIDE SEQUENCE [LARGE SCALE GENOMIC DNA]</scope>
    <source>
        <strain evidence="2">ATCC 35074 / DSM 20540 / JCM 6276 / NBRC 101906 / NCIMB 13154 / VKM Ac-1939 / CCM 2703 / MRP</strain>
    </source>
</reference>
<accession>F0RKT0</accession>
<name>F0RKT0_DEIPM</name>
<dbReference type="KEGG" id="dpt:Deipr_1658"/>
<proteinExistence type="predicted"/>